<comment type="caution">
    <text evidence="9">The sequence shown here is derived from an EMBL/GenBank/DDBJ whole genome shotgun (WGS) entry which is preliminary data.</text>
</comment>
<dbReference type="PROSITE" id="PS50240">
    <property type="entry name" value="TRYPSIN_DOM"/>
    <property type="match status" value="1"/>
</dbReference>
<evidence type="ECO:0000313" key="9">
    <source>
        <dbReference type="EMBL" id="GLD48843.1"/>
    </source>
</evidence>
<feature type="signal peptide" evidence="7">
    <location>
        <begin position="1"/>
        <end position="22"/>
    </location>
</feature>
<dbReference type="PANTHER" id="PTHR24252">
    <property type="entry name" value="ACROSIN-RELATED"/>
    <property type="match status" value="1"/>
</dbReference>
<dbReference type="AlphaFoldDB" id="A0AAD3QYB2"/>
<evidence type="ECO:0000313" key="10">
    <source>
        <dbReference type="Proteomes" id="UP001279410"/>
    </source>
</evidence>
<dbReference type="InterPro" id="IPR001314">
    <property type="entry name" value="Peptidase_S1A"/>
</dbReference>
<dbReference type="Pfam" id="PF00089">
    <property type="entry name" value="Trypsin"/>
    <property type="match status" value="1"/>
</dbReference>
<keyword evidence="3 6" id="KW-0378">Hydrolase</keyword>
<dbReference type="InterPro" id="IPR001254">
    <property type="entry name" value="Trypsin_dom"/>
</dbReference>
<dbReference type="SUPFAM" id="SSF50494">
    <property type="entry name" value="Trypsin-like serine proteases"/>
    <property type="match status" value="1"/>
</dbReference>
<dbReference type="CDD" id="cd00190">
    <property type="entry name" value="Tryp_SPc"/>
    <property type="match status" value="1"/>
</dbReference>
<dbReference type="EMBL" id="BRZM01000007">
    <property type="protein sequence ID" value="GLD48843.1"/>
    <property type="molecule type" value="Genomic_DNA"/>
</dbReference>
<dbReference type="PROSITE" id="PS00134">
    <property type="entry name" value="TRYPSIN_HIS"/>
    <property type="match status" value="1"/>
</dbReference>
<dbReference type="GO" id="GO:0006508">
    <property type="term" value="P:proteolysis"/>
    <property type="evidence" value="ECO:0007669"/>
    <property type="project" value="UniProtKB-KW"/>
</dbReference>
<dbReference type="PROSITE" id="PS00135">
    <property type="entry name" value="TRYPSIN_SER"/>
    <property type="match status" value="1"/>
</dbReference>
<evidence type="ECO:0000256" key="2">
    <source>
        <dbReference type="ARBA" id="ARBA00022729"/>
    </source>
</evidence>
<proteinExistence type="predicted"/>
<dbReference type="InterPro" id="IPR018114">
    <property type="entry name" value="TRYPSIN_HIS"/>
</dbReference>
<dbReference type="PRINTS" id="PR00722">
    <property type="entry name" value="CHYMOTRYPSIN"/>
</dbReference>
<dbReference type="InterPro" id="IPR043504">
    <property type="entry name" value="Peptidase_S1_PA_chymotrypsin"/>
</dbReference>
<keyword evidence="2 7" id="KW-0732">Signal</keyword>
<keyword evidence="10" id="KW-1185">Reference proteome</keyword>
<evidence type="ECO:0000256" key="1">
    <source>
        <dbReference type="ARBA" id="ARBA00022670"/>
    </source>
</evidence>
<keyword evidence="1 6" id="KW-0645">Protease</keyword>
<dbReference type="FunFam" id="2.40.10.10:FF:000024">
    <property type="entry name" value="Serine protease 53"/>
    <property type="match status" value="1"/>
</dbReference>
<protein>
    <submittedName>
        <fullName evidence="9">Serine protease 27-like protein</fullName>
    </submittedName>
</protein>
<evidence type="ECO:0000259" key="8">
    <source>
        <dbReference type="PROSITE" id="PS50240"/>
    </source>
</evidence>
<dbReference type="InterPro" id="IPR009003">
    <property type="entry name" value="Peptidase_S1_PA"/>
</dbReference>
<accession>A0AAD3QYB2</accession>
<dbReference type="GO" id="GO:0004252">
    <property type="term" value="F:serine-type endopeptidase activity"/>
    <property type="evidence" value="ECO:0007669"/>
    <property type="project" value="InterPro"/>
</dbReference>
<dbReference type="Gene3D" id="2.40.10.10">
    <property type="entry name" value="Trypsin-like serine proteases"/>
    <property type="match status" value="1"/>
</dbReference>
<feature type="domain" description="Peptidase S1" evidence="8">
    <location>
        <begin position="36"/>
        <end position="268"/>
    </location>
</feature>
<evidence type="ECO:0000256" key="6">
    <source>
        <dbReference type="RuleBase" id="RU363034"/>
    </source>
</evidence>
<keyword evidence="4 6" id="KW-0720">Serine protease</keyword>
<dbReference type="PANTHER" id="PTHR24252:SF7">
    <property type="entry name" value="HYALIN"/>
    <property type="match status" value="1"/>
</dbReference>
<feature type="chain" id="PRO_5042128919" evidence="7">
    <location>
        <begin position="23"/>
        <end position="305"/>
    </location>
</feature>
<dbReference type="SMART" id="SM00020">
    <property type="entry name" value="Tryp_SPc"/>
    <property type="match status" value="1"/>
</dbReference>
<name>A0AAD3QYB2_LATJO</name>
<keyword evidence="5" id="KW-1015">Disulfide bond</keyword>
<evidence type="ECO:0000256" key="7">
    <source>
        <dbReference type="SAM" id="SignalP"/>
    </source>
</evidence>
<evidence type="ECO:0000256" key="4">
    <source>
        <dbReference type="ARBA" id="ARBA00022825"/>
    </source>
</evidence>
<dbReference type="InterPro" id="IPR033116">
    <property type="entry name" value="TRYPSIN_SER"/>
</dbReference>
<evidence type="ECO:0000256" key="3">
    <source>
        <dbReference type="ARBA" id="ARBA00022801"/>
    </source>
</evidence>
<sequence length="305" mass="32762">MEVKLLVCAVVLSAFTVTGNNAQSYVCGTTPLNPKIIGGESAVPGAWPWQASLNLNGIYLCTGSLINNEWVLTAAHCFSTTITAGWQVHLGRDRQQGSNPNEVSRSVSRIIRHPNYIDSRFDYDIALLKLSTPVQFTNYIRPVCLAADGSVFGGGTTCWVTGWGYIHPDIPLPANQMLRQASVPVVSDSRCSKLYASEFTSNMICAGVPQGDIGPCYGDSGSPMVYKNGSRWVQAGLANFGKGCGQPDYPLVYARVSKYERWIKSQITTNQPGFVSVSVSGSSSIGPAAGLILPVLSLFVLSQEL</sequence>
<evidence type="ECO:0000256" key="5">
    <source>
        <dbReference type="ARBA" id="ARBA00023157"/>
    </source>
</evidence>
<reference evidence="9" key="1">
    <citation type="submission" date="2022-08" db="EMBL/GenBank/DDBJ databases">
        <title>Genome sequencing of akame (Lates japonicus).</title>
        <authorList>
            <person name="Hashiguchi Y."/>
            <person name="Takahashi H."/>
        </authorList>
    </citation>
    <scope>NUCLEOTIDE SEQUENCE</scope>
    <source>
        <strain evidence="9">Kochi</strain>
    </source>
</reference>
<gene>
    <name evidence="9" type="ORF">AKAME5_000274100</name>
</gene>
<dbReference type="Proteomes" id="UP001279410">
    <property type="component" value="Unassembled WGS sequence"/>
</dbReference>
<organism evidence="9 10">
    <name type="scientific">Lates japonicus</name>
    <name type="common">Japanese lates</name>
    <dbReference type="NCBI Taxonomy" id="270547"/>
    <lineage>
        <taxon>Eukaryota</taxon>
        <taxon>Metazoa</taxon>
        <taxon>Chordata</taxon>
        <taxon>Craniata</taxon>
        <taxon>Vertebrata</taxon>
        <taxon>Euteleostomi</taxon>
        <taxon>Actinopterygii</taxon>
        <taxon>Neopterygii</taxon>
        <taxon>Teleostei</taxon>
        <taxon>Neoteleostei</taxon>
        <taxon>Acanthomorphata</taxon>
        <taxon>Carangaria</taxon>
        <taxon>Carangaria incertae sedis</taxon>
        <taxon>Centropomidae</taxon>
        <taxon>Lates</taxon>
    </lineage>
</organism>